<evidence type="ECO:0000256" key="2">
    <source>
        <dbReference type="ARBA" id="ARBA00009045"/>
    </source>
</evidence>
<dbReference type="InterPro" id="IPR035952">
    <property type="entry name" value="Rhomboid-like_sf"/>
</dbReference>
<keyword evidence="3" id="KW-0812">Transmembrane</keyword>
<organism evidence="8 9">
    <name type="scientific">Micromonospora eburnea</name>
    <dbReference type="NCBI Taxonomy" id="227316"/>
    <lineage>
        <taxon>Bacteria</taxon>
        <taxon>Bacillati</taxon>
        <taxon>Actinomycetota</taxon>
        <taxon>Actinomycetes</taxon>
        <taxon>Micromonosporales</taxon>
        <taxon>Micromonosporaceae</taxon>
        <taxon>Micromonospora</taxon>
    </lineage>
</organism>
<dbReference type="PANTHER" id="PTHR43731:SF14">
    <property type="entry name" value="PRESENILIN-ASSOCIATED RHOMBOID-LIKE PROTEIN, MITOCHONDRIAL"/>
    <property type="match status" value="1"/>
</dbReference>
<evidence type="ECO:0000259" key="7">
    <source>
        <dbReference type="Pfam" id="PF01694"/>
    </source>
</evidence>
<comment type="subcellular location">
    <subcellularLocation>
        <location evidence="1">Membrane</location>
        <topology evidence="1">Multi-pass membrane protein</topology>
    </subcellularLocation>
</comment>
<evidence type="ECO:0000256" key="5">
    <source>
        <dbReference type="ARBA" id="ARBA00022989"/>
    </source>
</evidence>
<dbReference type="InterPro" id="IPR022764">
    <property type="entry name" value="Peptidase_S54_rhomboid_dom"/>
</dbReference>
<keyword evidence="6" id="KW-0472">Membrane</keyword>
<dbReference type="OrthoDB" id="9807874at2"/>
<sequence>MEPISTGEPPADEAATTCYRHPRRETLLRCTRCDRHICPDCMREAPVGHRCPDCVREDNRTVRQARTVFGGRPVSRPLVTYLLIGLIVLVYLAELAQPAVMDRFDGLGTGLVDDAGQRYVDDGGTYLGYEPIGIAHGEWYRLITSAFLHLLPTQGTFGILHIVFNLYWLWLLGRVVEERLGHLRYLTVYLLAAFGGSVLAFLISPQQAVVGASGAVYGLAGCYVVLTRRLHHHPIDRNRVLIPFLLWMVLSAGWTSWEGHLGGLLTGGAVAVAMAYAPAKRRTLVQAAVAVGLAVLLVVLVVLRSVDIGG</sequence>
<gene>
    <name evidence="8" type="ORF">GA0070604_4309</name>
</gene>
<dbReference type="Pfam" id="PF01694">
    <property type="entry name" value="Rhomboid"/>
    <property type="match status" value="1"/>
</dbReference>
<feature type="domain" description="Peptidase S54 rhomboid" evidence="7">
    <location>
        <begin position="137"/>
        <end position="274"/>
    </location>
</feature>
<reference evidence="9" key="1">
    <citation type="submission" date="2016-06" db="EMBL/GenBank/DDBJ databases">
        <authorList>
            <person name="Varghese N."/>
            <person name="Submissions Spin"/>
        </authorList>
    </citation>
    <scope>NUCLEOTIDE SEQUENCE [LARGE SCALE GENOMIC DNA]</scope>
    <source>
        <strain evidence="9">DSM 44814</strain>
    </source>
</reference>
<evidence type="ECO:0000256" key="6">
    <source>
        <dbReference type="ARBA" id="ARBA00023136"/>
    </source>
</evidence>
<dbReference type="EMBL" id="FMHY01000002">
    <property type="protein sequence ID" value="SCL60493.1"/>
    <property type="molecule type" value="Genomic_DNA"/>
</dbReference>
<dbReference type="GO" id="GO:0016020">
    <property type="term" value="C:membrane"/>
    <property type="evidence" value="ECO:0007669"/>
    <property type="project" value="UniProtKB-SubCell"/>
</dbReference>
<evidence type="ECO:0000256" key="4">
    <source>
        <dbReference type="ARBA" id="ARBA00022801"/>
    </source>
</evidence>
<proteinExistence type="inferred from homology"/>
<dbReference type="PANTHER" id="PTHR43731">
    <property type="entry name" value="RHOMBOID PROTEASE"/>
    <property type="match status" value="1"/>
</dbReference>
<dbReference type="GO" id="GO:0006508">
    <property type="term" value="P:proteolysis"/>
    <property type="evidence" value="ECO:0007669"/>
    <property type="project" value="UniProtKB-KW"/>
</dbReference>
<accession>A0A1C6V2E2</accession>
<evidence type="ECO:0000256" key="3">
    <source>
        <dbReference type="ARBA" id="ARBA00022692"/>
    </source>
</evidence>
<keyword evidence="9" id="KW-1185">Reference proteome</keyword>
<name>A0A1C6V2E2_9ACTN</name>
<keyword evidence="4" id="KW-0378">Hydrolase</keyword>
<keyword evidence="5" id="KW-1133">Transmembrane helix</keyword>
<evidence type="ECO:0000256" key="1">
    <source>
        <dbReference type="ARBA" id="ARBA00004141"/>
    </source>
</evidence>
<protein>
    <submittedName>
        <fullName evidence="8">Membrane associated serine protease, rhomboid family</fullName>
    </submittedName>
</protein>
<dbReference type="Gene3D" id="1.20.1540.10">
    <property type="entry name" value="Rhomboid-like"/>
    <property type="match status" value="1"/>
</dbReference>
<keyword evidence="8" id="KW-0645">Protease</keyword>
<dbReference type="STRING" id="227316.GA0070604_4309"/>
<dbReference type="SUPFAM" id="SSF144091">
    <property type="entry name" value="Rhomboid-like"/>
    <property type="match status" value="1"/>
</dbReference>
<dbReference type="GO" id="GO:0004252">
    <property type="term" value="F:serine-type endopeptidase activity"/>
    <property type="evidence" value="ECO:0007669"/>
    <property type="project" value="InterPro"/>
</dbReference>
<dbReference type="InterPro" id="IPR050925">
    <property type="entry name" value="Rhomboid_protease_S54"/>
</dbReference>
<evidence type="ECO:0000313" key="8">
    <source>
        <dbReference type="EMBL" id="SCL60493.1"/>
    </source>
</evidence>
<dbReference type="RefSeq" id="WP_091121319.1">
    <property type="nucleotide sequence ID" value="NZ_FMHY01000002.1"/>
</dbReference>
<comment type="similarity">
    <text evidence="2">Belongs to the peptidase S54 family.</text>
</comment>
<dbReference type="AlphaFoldDB" id="A0A1C6V2E2"/>
<evidence type="ECO:0000313" key="9">
    <source>
        <dbReference type="Proteomes" id="UP000199696"/>
    </source>
</evidence>
<dbReference type="Proteomes" id="UP000199696">
    <property type="component" value="Unassembled WGS sequence"/>
</dbReference>